<feature type="compositionally biased region" description="Acidic residues" evidence="1">
    <location>
        <begin position="102"/>
        <end position="136"/>
    </location>
</feature>
<feature type="region of interest" description="Disordered" evidence="1">
    <location>
        <begin position="1"/>
        <end position="80"/>
    </location>
</feature>
<feature type="compositionally biased region" description="Polar residues" evidence="1">
    <location>
        <begin position="1"/>
        <end position="20"/>
    </location>
</feature>
<evidence type="ECO:0000256" key="1">
    <source>
        <dbReference type="SAM" id="MobiDB-lite"/>
    </source>
</evidence>
<protein>
    <submittedName>
        <fullName evidence="2">Uncharacterized protein</fullName>
    </submittedName>
</protein>
<organism evidence="2 3">
    <name type="scientific">Tremella mesenterica</name>
    <name type="common">Jelly fungus</name>
    <dbReference type="NCBI Taxonomy" id="5217"/>
    <lineage>
        <taxon>Eukaryota</taxon>
        <taxon>Fungi</taxon>
        <taxon>Dikarya</taxon>
        <taxon>Basidiomycota</taxon>
        <taxon>Agaricomycotina</taxon>
        <taxon>Tremellomycetes</taxon>
        <taxon>Tremellales</taxon>
        <taxon>Tremellaceae</taxon>
        <taxon>Tremella</taxon>
    </lineage>
</organism>
<gene>
    <name evidence="2" type="ORF">M231_05174</name>
</gene>
<proteinExistence type="predicted"/>
<name>A0A4Q1BIP1_TREME</name>
<dbReference type="InParanoid" id="A0A4Q1BIP1"/>
<accession>A0A4Q1BIP1</accession>
<sequence length="161" mass="18024">MSEDQQTYQGQPKPNTSDATFSKADSKYVDPAATAQTHVSVRVDTTETLTQEEEIDSDGEKSGKGWYSDSDEDPYTDAVGRQGTFAKGQFTKLKAQDMNWSSDEEAEGSGEEDVEDDDDDDRFYDANEQQEDEDTIDKDTLNVVAQTETTKTTETVSFRRQ</sequence>
<reference evidence="2 3" key="1">
    <citation type="submission" date="2016-06" db="EMBL/GenBank/DDBJ databases">
        <title>Evolution of pathogenesis and genome organization in the Tremellales.</title>
        <authorList>
            <person name="Cuomo C."/>
            <person name="Litvintseva A."/>
            <person name="Heitman J."/>
            <person name="Chen Y."/>
            <person name="Sun S."/>
            <person name="Springer D."/>
            <person name="Dromer F."/>
            <person name="Young S."/>
            <person name="Zeng Q."/>
            <person name="Chapman S."/>
            <person name="Gujja S."/>
            <person name="Saif S."/>
            <person name="Birren B."/>
        </authorList>
    </citation>
    <scope>NUCLEOTIDE SEQUENCE [LARGE SCALE GENOMIC DNA]</scope>
    <source>
        <strain evidence="2 3">ATCC 28783</strain>
    </source>
</reference>
<dbReference type="EMBL" id="SDIL01000066">
    <property type="protein sequence ID" value="RXK37549.1"/>
    <property type="molecule type" value="Genomic_DNA"/>
</dbReference>
<keyword evidence="3" id="KW-1185">Reference proteome</keyword>
<evidence type="ECO:0000313" key="3">
    <source>
        <dbReference type="Proteomes" id="UP000289152"/>
    </source>
</evidence>
<dbReference type="Proteomes" id="UP000289152">
    <property type="component" value="Unassembled WGS sequence"/>
</dbReference>
<dbReference type="AlphaFoldDB" id="A0A4Q1BIP1"/>
<comment type="caution">
    <text evidence="2">The sequence shown here is derived from an EMBL/GenBank/DDBJ whole genome shotgun (WGS) entry which is preliminary data.</text>
</comment>
<feature type="region of interest" description="Disordered" evidence="1">
    <location>
        <begin position="94"/>
        <end position="143"/>
    </location>
</feature>
<evidence type="ECO:0000313" key="2">
    <source>
        <dbReference type="EMBL" id="RXK37549.1"/>
    </source>
</evidence>